<accession>A0A140NSL4</accession>
<dbReference type="Proteomes" id="UP000005012">
    <property type="component" value="Chromosome"/>
</dbReference>
<reference evidence="1 2" key="1">
    <citation type="journal article" date="2012" name="J. Bacteriol.">
        <title>Complete Genome Sequence of Providencia stuartii Clinical Isolate MRSN 2154.</title>
        <authorList>
            <person name="Clifford R.J."/>
            <person name="Hang J."/>
            <person name="Riley M.C."/>
            <person name="Onmus-Leone F."/>
            <person name="Kuschner R.A."/>
            <person name="Lesho E.P."/>
            <person name="Waterman P.E."/>
        </authorList>
    </citation>
    <scope>NUCLEOTIDE SEQUENCE [LARGE SCALE GENOMIC DNA]</scope>
    <source>
        <strain evidence="1 2">MRSN 2154</strain>
    </source>
</reference>
<gene>
    <name evidence="1" type="ordered locus">S70_15635</name>
</gene>
<dbReference type="KEGG" id="psi:S70_15635"/>
<dbReference type="HOGENOM" id="CLU_125887_0_0_6"/>
<protein>
    <recommendedName>
        <fullName evidence="3">DUF3304 domain-containing protein</fullName>
    </recommendedName>
</protein>
<dbReference type="AlphaFoldDB" id="A0A140NSL4"/>
<dbReference type="InterPro" id="IPR021733">
    <property type="entry name" value="DUF3304"/>
</dbReference>
<name>A0A140NSL4_PROSM</name>
<reference evidence="2" key="2">
    <citation type="submission" date="2012-04" db="EMBL/GenBank/DDBJ databases">
        <title>Complete genome sequence of Providencia stuartii clinical isolate MRSN 2154.</title>
        <authorList>
            <person name="Clifford R.J."/>
            <person name="Hang J."/>
            <person name="Riley M.C."/>
            <person name="Onmus-Leone F."/>
            <person name="Kuschner R.A."/>
            <person name="Lesho E.P."/>
            <person name="Waterman P.E."/>
        </authorList>
    </citation>
    <scope>NUCLEOTIDE SEQUENCE [LARGE SCALE GENOMIC DNA]</scope>
    <source>
        <strain evidence="2">MRSN 2154</strain>
    </source>
</reference>
<dbReference type="OrthoDB" id="6057435at2"/>
<evidence type="ECO:0000313" key="2">
    <source>
        <dbReference type="Proteomes" id="UP000005012"/>
    </source>
</evidence>
<dbReference type="Pfam" id="PF11745">
    <property type="entry name" value="DUF3304"/>
    <property type="match status" value="1"/>
</dbReference>
<dbReference type="EMBL" id="CP003488">
    <property type="protein sequence ID" value="AFH94942.1"/>
    <property type="molecule type" value="Genomic_DNA"/>
</dbReference>
<sequence>MTWIQQNHERLLRFKLYLFAFLIGLSVLFASKSSANDALDNKEVALVTHNWQNRPISWFSLNNIMGGNAPAYKYNPYAYGSGAMTCCGIIKGKIAVIKWRLGVKGSQYDAGMRSENYQIKVPLPERKEGDDTLHVHFLPENTIKLEWNNKNSSSYNPFSSSKEIEGTHNE</sequence>
<organism evidence="1 2">
    <name type="scientific">Providencia stuartii (strain MRSN 2154)</name>
    <dbReference type="NCBI Taxonomy" id="1157951"/>
    <lineage>
        <taxon>Bacteria</taxon>
        <taxon>Pseudomonadati</taxon>
        <taxon>Pseudomonadota</taxon>
        <taxon>Gammaproteobacteria</taxon>
        <taxon>Enterobacterales</taxon>
        <taxon>Morganellaceae</taxon>
        <taxon>Providencia</taxon>
    </lineage>
</organism>
<evidence type="ECO:0008006" key="3">
    <source>
        <dbReference type="Google" id="ProtNLM"/>
    </source>
</evidence>
<evidence type="ECO:0000313" key="1">
    <source>
        <dbReference type="EMBL" id="AFH94942.1"/>
    </source>
</evidence>
<proteinExistence type="predicted"/>
<dbReference type="PATRIC" id="fig|1157951.4.peg.3146"/>
<dbReference type="RefSeq" id="WP_014657746.1">
    <property type="nucleotide sequence ID" value="NC_017731.1"/>
</dbReference>
<dbReference type="GeneID" id="93520240"/>